<dbReference type="CDD" id="cd00054">
    <property type="entry name" value="EGF_CA"/>
    <property type="match status" value="1"/>
</dbReference>
<dbReference type="PANTHER" id="PTHR15036">
    <property type="entry name" value="PIKACHURIN-LIKE PROTEIN"/>
    <property type="match status" value="1"/>
</dbReference>
<organism evidence="7 8">
    <name type="scientific">Dendroctonus ponderosae</name>
    <name type="common">Mountain pine beetle</name>
    <dbReference type="NCBI Taxonomy" id="77166"/>
    <lineage>
        <taxon>Eukaryota</taxon>
        <taxon>Metazoa</taxon>
        <taxon>Ecdysozoa</taxon>
        <taxon>Arthropoda</taxon>
        <taxon>Hexapoda</taxon>
        <taxon>Insecta</taxon>
        <taxon>Pterygota</taxon>
        <taxon>Neoptera</taxon>
        <taxon>Endopterygota</taxon>
        <taxon>Coleoptera</taxon>
        <taxon>Polyphaga</taxon>
        <taxon>Cucujiformia</taxon>
        <taxon>Curculionidae</taxon>
        <taxon>Scolytinae</taxon>
        <taxon>Dendroctonus</taxon>
    </lineage>
</organism>
<dbReference type="PANTHER" id="PTHR15036:SF85">
    <property type="entry name" value="SP2353, ISOFORM A"/>
    <property type="match status" value="1"/>
</dbReference>
<evidence type="ECO:0000256" key="3">
    <source>
        <dbReference type="SAM" id="MobiDB-lite"/>
    </source>
</evidence>
<dbReference type="PROSITE" id="PS00010">
    <property type="entry name" value="ASX_HYDROXYL"/>
    <property type="match status" value="1"/>
</dbReference>
<feature type="domain" description="Laminin G" evidence="4">
    <location>
        <begin position="207"/>
        <end position="425"/>
    </location>
</feature>
<dbReference type="CDD" id="cd00110">
    <property type="entry name" value="LamG"/>
    <property type="match status" value="2"/>
</dbReference>
<evidence type="ECO:0000259" key="4">
    <source>
        <dbReference type="PROSITE" id="PS50025"/>
    </source>
</evidence>
<feature type="disulfide bond" evidence="2">
    <location>
        <begin position="430"/>
        <end position="447"/>
    </location>
</feature>
<dbReference type="EMBL" id="KB632335">
    <property type="protein sequence ID" value="ERL92782.1"/>
    <property type="molecule type" value="Genomic_DNA"/>
</dbReference>
<evidence type="ECO:0000313" key="7">
    <source>
        <dbReference type="EMBL" id="ERL92782.1"/>
    </source>
</evidence>
<dbReference type="InterPro" id="IPR013320">
    <property type="entry name" value="ConA-like_dom_sf"/>
</dbReference>
<dbReference type="SMART" id="SM00181">
    <property type="entry name" value="EGF"/>
    <property type="match status" value="2"/>
</dbReference>
<evidence type="ECO:0000259" key="5">
    <source>
        <dbReference type="PROSITE" id="PS50026"/>
    </source>
</evidence>
<dbReference type="InterPro" id="IPR036179">
    <property type="entry name" value="Ig-like_dom_sf"/>
</dbReference>
<dbReference type="Gene3D" id="2.60.120.200">
    <property type="match status" value="2"/>
</dbReference>
<dbReference type="PROSITE" id="PS50025">
    <property type="entry name" value="LAM_G_DOMAIN"/>
    <property type="match status" value="1"/>
</dbReference>
<reference evidence="7 8" key="1">
    <citation type="journal article" date="2013" name="Genome Biol.">
        <title>Draft genome of the mountain pine beetle, Dendroctonus ponderosae Hopkins, a major forest pest.</title>
        <authorList>
            <person name="Keeling C.I."/>
            <person name="Yuen M.M."/>
            <person name="Liao N.Y."/>
            <person name="Docking T.R."/>
            <person name="Chan S.K."/>
            <person name="Taylor G.A."/>
            <person name="Palmquist D.L."/>
            <person name="Jackman S.D."/>
            <person name="Nguyen A."/>
            <person name="Li M."/>
            <person name="Henderson H."/>
            <person name="Janes J.K."/>
            <person name="Zhao Y."/>
            <person name="Pandoh P."/>
            <person name="Moore R."/>
            <person name="Sperling F.A."/>
            <person name="Huber D.P."/>
            <person name="Birol I."/>
            <person name="Jones S.J."/>
            <person name="Bohlmann J."/>
        </authorList>
    </citation>
    <scope>NUCLEOTIDE SEQUENCE</scope>
</reference>
<dbReference type="Pfam" id="PF02210">
    <property type="entry name" value="Laminin_G_2"/>
    <property type="match status" value="1"/>
</dbReference>
<feature type="disulfide bond" evidence="2">
    <location>
        <begin position="487"/>
        <end position="496"/>
    </location>
</feature>
<feature type="disulfide bond" evidence="2">
    <location>
        <begin position="449"/>
        <end position="458"/>
    </location>
</feature>
<keyword evidence="2" id="KW-0245">EGF-like domain</keyword>
<feature type="domain" description="EGF-like" evidence="5">
    <location>
        <begin position="421"/>
        <end position="459"/>
    </location>
</feature>
<dbReference type="InterPro" id="IPR007110">
    <property type="entry name" value="Ig-like_dom"/>
</dbReference>
<evidence type="ECO:0000259" key="6">
    <source>
        <dbReference type="PROSITE" id="PS50835"/>
    </source>
</evidence>
<dbReference type="GO" id="GO:0016020">
    <property type="term" value="C:membrane"/>
    <property type="evidence" value="ECO:0007669"/>
    <property type="project" value="UniProtKB-SubCell"/>
</dbReference>
<dbReference type="PROSITE" id="PS50835">
    <property type="entry name" value="IG_LIKE"/>
    <property type="match status" value="1"/>
</dbReference>
<name>U4UID7_DENPD</name>
<dbReference type="InterPro" id="IPR001791">
    <property type="entry name" value="Laminin_G"/>
</dbReference>
<dbReference type="SUPFAM" id="SSF48726">
    <property type="entry name" value="Immunoglobulin"/>
    <property type="match status" value="1"/>
</dbReference>
<dbReference type="InterPro" id="IPR000742">
    <property type="entry name" value="EGF"/>
</dbReference>
<dbReference type="InterPro" id="IPR000152">
    <property type="entry name" value="EGF-type_Asp/Asn_hydroxyl_site"/>
</dbReference>
<feature type="disulfide bond" evidence="2">
    <location>
        <begin position="466"/>
        <end position="476"/>
    </location>
</feature>
<dbReference type="SUPFAM" id="SSF49899">
    <property type="entry name" value="Concanavalin A-like lectins/glucanases"/>
    <property type="match status" value="2"/>
</dbReference>
<gene>
    <name evidence="7" type="ORF">D910_10090</name>
</gene>
<feature type="domain" description="Ig-like" evidence="6">
    <location>
        <begin position="27"/>
        <end position="196"/>
    </location>
</feature>
<feature type="region of interest" description="Disordered" evidence="3">
    <location>
        <begin position="93"/>
        <end position="118"/>
    </location>
</feature>
<comment type="caution">
    <text evidence="2">Lacks conserved residue(s) required for the propagation of feature annotation.</text>
</comment>
<dbReference type="STRING" id="77166.U4UID7"/>
<dbReference type="Gene3D" id="2.10.25.10">
    <property type="entry name" value="Laminin"/>
    <property type="match status" value="2"/>
</dbReference>
<dbReference type="Pfam" id="PF00008">
    <property type="entry name" value="EGF"/>
    <property type="match status" value="1"/>
</dbReference>
<dbReference type="InterPro" id="IPR050372">
    <property type="entry name" value="Neurexin-related_CASP"/>
</dbReference>
<sequence>MLYLRNSVDWFFVGNCLEVKSLPTPLPALHISPEVPEYPVGANVDLRCQSNEPGVIPAWSKLGGGLADNVQNRAGRLTIYNAKTENEGTYRLGRPAKGRGALASPTSQTPLLSHPGMQHRPGGTRLLLLEQTGRQPTVQRRRIQRRFPPPVPVISRSINQSINGLSLQKSIQLNSVGAIDAGTYICTANSQQRTLDVAIVLVVTGIIPYFTQAPNSYITLPTLPDAYLQFSFEVSFKPENNYGLILYNGHREKERDGDFISLSLDNGVPEFKINLGPGTATTTVRGNGTLGERQWHTIKVVRNKKRSKWLAEGEQTLIDRGWAAVIMFVDGAGPFIGENEGKYYGLDLAEPLFLGGVPDYDNISPEVNIDVGLVGEQRFVRRYWASPFYAALFAGCISKFKIGYNFQDILRDALNSTGITNCETCTENKCQHRGTCQEALTTEGYTCICSAMFSGPTCDKRKGEACSPYACGVGKCIDTDYGFQCQCPLGRSGRNCEKTVQVYEPAFRDNAYIAYPPPRPLKRTKIQMRIKPRSVDDGVLLYAAETAEGHGDFISLTIKDRHLEFRFDNGKEVVCLNAYTVLIRTRSVLPQN</sequence>
<protein>
    <recommendedName>
        <fullName evidence="9">EGF-like domain-containing protein</fullName>
    </recommendedName>
</protein>
<dbReference type="AlphaFoldDB" id="U4UID7"/>
<evidence type="ECO:0000256" key="1">
    <source>
        <dbReference type="ARBA" id="ARBA00023157"/>
    </source>
</evidence>
<dbReference type="PROSITE" id="PS00022">
    <property type="entry name" value="EGF_1"/>
    <property type="match status" value="2"/>
</dbReference>
<proteinExistence type="predicted"/>
<dbReference type="SMART" id="SM00409">
    <property type="entry name" value="IG"/>
    <property type="match status" value="1"/>
</dbReference>
<evidence type="ECO:0008006" key="9">
    <source>
        <dbReference type="Google" id="ProtNLM"/>
    </source>
</evidence>
<accession>U4UID7</accession>
<evidence type="ECO:0000256" key="2">
    <source>
        <dbReference type="PROSITE-ProRule" id="PRU00076"/>
    </source>
</evidence>
<dbReference type="PROSITE" id="PS50026">
    <property type="entry name" value="EGF_3"/>
    <property type="match status" value="2"/>
</dbReference>
<feature type="domain" description="EGF-like" evidence="5">
    <location>
        <begin position="462"/>
        <end position="497"/>
    </location>
</feature>
<dbReference type="InterPro" id="IPR003599">
    <property type="entry name" value="Ig_sub"/>
</dbReference>
<dbReference type="SUPFAM" id="SSF57196">
    <property type="entry name" value="EGF/Laminin"/>
    <property type="match status" value="1"/>
</dbReference>
<evidence type="ECO:0000313" key="8">
    <source>
        <dbReference type="Proteomes" id="UP000030742"/>
    </source>
</evidence>
<dbReference type="OrthoDB" id="10055367at2759"/>
<dbReference type="SMART" id="SM00282">
    <property type="entry name" value="LamG"/>
    <property type="match status" value="1"/>
</dbReference>
<keyword evidence="1 2" id="KW-1015">Disulfide bond</keyword>
<dbReference type="Proteomes" id="UP000030742">
    <property type="component" value="Unassembled WGS sequence"/>
</dbReference>